<proteinExistence type="predicted"/>
<evidence type="ECO:0000313" key="2">
    <source>
        <dbReference type="Proteomes" id="UP001214530"/>
    </source>
</evidence>
<dbReference type="AlphaFoldDB" id="A0AAJ5W5I0"/>
<organism evidence="1 2">
    <name type="scientific">Candidatus Pedobacter colombiensis</name>
    <dbReference type="NCBI Taxonomy" id="3121371"/>
    <lineage>
        <taxon>Bacteria</taxon>
        <taxon>Pseudomonadati</taxon>
        <taxon>Bacteroidota</taxon>
        <taxon>Sphingobacteriia</taxon>
        <taxon>Sphingobacteriales</taxon>
        <taxon>Sphingobacteriaceae</taxon>
        <taxon>Pedobacter</taxon>
    </lineage>
</organism>
<accession>A0AAJ5W5I0</accession>
<dbReference type="Proteomes" id="UP001214530">
    <property type="component" value="Chromosome"/>
</dbReference>
<dbReference type="Pfam" id="PF19777">
    <property type="entry name" value="DUF6263"/>
    <property type="match status" value="1"/>
</dbReference>
<gene>
    <name evidence="1" type="ORF">P0Y49_16905</name>
</gene>
<dbReference type="EMBL" id="CP119313">
    <property type="protein sequence ID" value="WEK18471.1"/>
    <property type="molecule type" value="Genomic_DNA"/>
</dbReference>
<sequence>MKKTLWLFLAAVSLLTCKSESGRILIKLTKGQKYTQHMITRTSTTQTIMGKEMISSSISDMVNKYEVVNVSDSIYTFKVTYESMSTKVIKDGDSSIVAKSLMWSILNALKGKSYEVKISNAGRVIATIGTDSIFSDLIRDLPGFPATFRTAMAKQLVDSYGDKAIKQKVELGMNVYPQKSVKEGDSWTVARLGGDNVMAPQIDAVYKLDKITGSEYLISGKSKLRVGSSNSSQLSSVPIRYDLSGTMNSTNKIDKQTGLITEAKIDQDITGTLKIKEGTPALGGTTIPMHVKSEIVITNSLNK</sequence>
<evidence type="ECO:0000313" key="1">
    <source>
        <dbReference type="EMBL" id="WEK18471.1"/>
    </source>
</evidence>
<protein>
    <submittedName>
        <fullName evidence="1">DUF6263 family protein</fullName>
    </submittedName>
</protein>
<dbReference type="InterPro" id="IPR046230">
    <property type="entry name" value="DUF6263"/>
</dbReference>
<name>A0AAJ5W5I0_9SPHI</name>
<reference evidence="1" key="1">
    <citation type="submission" date="2023-03" db="EMBL/GenBank/DDBJ databases">
        <title>Andean soil-derived lignocellulolytic bacterial consortium as a source of novel taxa and putative plastic-active enzymes.</title>
        <authorList>
            <person name="Diaz-Garcia L."/>
            <person name="Chuvochina M."/>
            <person name="Feuerriegel G."/>
            <person name="Bunk B."/>
            <person name="Sproer C."/>
            <person name="Streit W.R."/>
            <person name="Rodriguez L.M."/>
            <person name="Overmann J."/>
            <person name="Jimenez D.J."/>
        </authorList>
    </citation>
    <scope>NUCLEOTIDE SEQUENCE</scope>
    <source>
        <strain evidence="1">MAG 3858</strain>
    </source>
</reference>